<feature type="domain" description="Myosin-binding" evidence="15">
    <location>
        <begin position="124"/>
        <end position="317"/>
    </location>
</feature>
<keyword evidence="17" id="KW-1185">Reference proteome</keyword>
<evidence type="ECO:0000313" key="17">
    <source>
        <dbReference type="Proteomes" id="UP000594262"/>
    </source>
</evidence>
<feature type="transmembrane region" description="Helical" evidence="14">
    <location>
        <begin position="117"/>
        <end position="134"/>
    </location>
</feature>
<keyword evidence="8" id="KW-0965">Cell junction</keyword>
<keyword evidence="12" id="KW-0539">Nucleus</keyword>
<dbReference type="Pfam" id="PF12632">
    <property type="entry name" value="Vezatin"/>
    <property type="match status" value="1"/>
</dbReference>
<evidence type="ECO:0000256" key="10">
    <source>
        <dbReference type="ARBA" id="ARBA00023054"/>
    </source>
</evidence>
<evidence type="ECO:0000256" key="1">
    <source>
        <dbReference type="ARBA" id="ARBA00004123"/>
    </source>
</evidence>
<reference evidence="16" key="1">
    <citation type="submission" date="2021-01" db="UniProtKB">
        <authorList>
            <consortium name="EnsemblMetazoa"/>
        </authorList>
    </citation>
    <scope>IDENTIFICATION</scope>
</reference>
<evidence type="ECO:0000256" key="5">
    <source>
        <dbReference type="ARBA" id="ARBA00018125"/>
    </source>
</evidence>
<evidence type="ECO:0000256" key="6">
    <source>
        <dbReference type="ARBA" id="ARBA00022475"/>
    </source>
</evidence>
<dbReference type="InterPro" id="IPR026858">
    <property type="entry name" value="Vezatin"/>
</dbReference>
<dbReference type="EnsemblMetazoa" id="CLYHEMT002353.1">
    <property type="protein sequence ID" value="CLYHEMP002353.1"/>
    <property type="gene ID" value="CLYHEMG002353"/>
</dbReference>
<evidence type="ECO:0000256" key="4">
    <source>
        <dbReference type="ARBA" id="ARBA00007245"/>
    </source>
</evidence>
<dbReference type="PANTHER" id="PTHR15989:SF5">
    <property type="entry name" value="VEZATIN"/>
    <property type="match status" value="1"/>
</dbReference>
<accession>A0A7M5UPY8</accession>
<dbReference type="GO" id="GO:0005886">
    <property type="term" value="C:plasma membrane"/>
    <property type="evidence" value="ECO:0007669"/>
    <property type="project" value="UniProtKB-SubCell"/>
</dbReference>
<name>A0A7M5UPY8_9CNID</name>
<dbReference type="GO" id="GO:0017022">
    <property type="term" value="F:myosin binding"/>
    <property type="evidence" value="ECO:0007669"/>
    <property type="project" value="InterPro"/>
</dbReference>
<comment type="subcellular location">
    <subcellularLocation>
        <location evidence="2">Cell junction</location>
        <location evidence="2">Adherens junction</location>
    </subcellularLocation>
    <subcellularLocation>
        <location evidence="3">Cell membrane</location>
        <topology evidence="3">Multi-pass membrane protein</topology>
    </subcellularLocation>
    <subcellularLocation>
        <location evidence="1">Nucleus</location>
    </subcellularLocation>
</comment>
<dbReference type="InterPro" id="IPR026859">
    <property type="entry name" value="Myosin-bd"/>
</dbReference>
<dbReference type="GO" id="GO:0005634">
    <property type="term" value="C:nucleus"/>
    <property type="evidence" value="ECO:0007669"/>
    <property type="project" value="UniProtKB-SubCell"/>
</dbReference>
<evidence type="ECO:0000256" key="12">
    <source>
        <dbReference type="ARBA" id="ARBA00023242"/>
    </source>
</evidence>
<evidence type="ECO:0000256" key="7">
    <source>
        <dbReference type="ARBA" id="ARBA00022692"/>
    </source>
</evidence>
<dbReference type="GO" id="GO:0098609">
    <property type="term" value="P:cell-cell adhesion"/>
    <property type="evidence" value="ECO:0007669"/>
    <property type="project" value="InterPro"/>
</dbReference>
<keyword evidence="7 14" id="KW-0812">Transmembrane</keyword>
<dbReference type="AlphaFoldDB" id="A0A7M5UPY8"/>
<evidence type="ECO:0000256" key="14">
    <source>
        <dbReference type="SAM" id="Phobius"/>
    </source>
</evidence>
<dbReference type="PANTHER" id="PTHR15989">
    <property type="entry name" value="VEZATIN"/>
    <property type="match status" value="1"/>
</dbReference>
<sequence length="636" mass="72410">MEEDEEVVLQNSPLDAYLNEVTTQEFSRYQGETITFDELLNQSNNIGSHSEIHQLSPKRNGHSKHLVTNALNLLESNLLNTGDLSSLIDIQDDLKSFDVSDSDVVNLESSYNTPSPPILFGFVVLLVSILAQWFTSNSSYYTNITLFVTLVIVSIIWYGFYAKPTKLLTSTNTVPEFIKLFVDLDKSIDKSLKHIKEVEVINTGLYCHHNPITGENTTAGKSQKCLKLRNVLMDMLIDLFLELRVTLRMLLQTHSDELFMIKEEYIASIPLSKFNDIIAEDQQKDSLTLPTVSLDKLKNLVYLYRSLLSEFVLSLVTCFHSSLIDTDNSSEISHALDHMMSSGRKYPDLLKQVLQKSINLTFHKRKVDPKRDGKTQEDPLDLYFGNCKLNLYSALQRMEEAENFTNDRGQIDVGVLEKVLLEFYMNLDNSRACMEDVLELYKPKKTSSVDPNETKADTNDIPEEDDIVILTSPERELGDLLFEGESVEVPRHYETDDIDVDDLRQQLKEKRESKRLLKELKTIFAVKETPEGLLSFPLAKVSEEEANIDDDEEEDELILRKEIKKKKKVICHEDEDFYGEGEESNERINYLPSAPIGLHVNLLQGLSKVQFTSEETFGGDSSTDDDDGPVVENIPC</sequence>
<evidence type="ECO:0000256" key="11">
    <source>
        <dbReference type="ARBA" id="ARBA00023136"/>
    </source>
</evidence>
<evidence type="ECO:0000256" key="3">
    <source>
        <dbReference type="ARBA" id="ARBA00004651"/>
    </source>
</evidence>
<evidence type="ECO:0000256" key="2">
    <source>
        <dbReference type="ARBA" id="ARBA00004536"/>
    </source>
</evidence>
<dbReference type="RefSeq" id="XP_066932142.1">
    <property type="nucleotide sequence ID" value="XM_067076041.1"/>
</dbReference>
<dbReference type="GO" id="GO:0005912">
    <property type="term" value="C:adherens junction"/>
    <property type="evidence" value="ECO:0007669"/>
    <property type="project" value="UniProtKB-SubCell"/>
</dbReference>
<keyword evidence="11 14" id="KW-0472">Membrane</keyword>
<evidence type="ECO:0000313" key="16">
    <source>
        <dbReference type="EnsemblMetazoa" id="CLYHEMP002353.1"/>
    </source>
</evidence>
<proteinExistence type="inferred from homology"/>
<protein>
    <recommendedName>
        <fullName evidence="5">Vezatin</fullName>
    </recommendedName>
</protein>
<keyword evidence="6" id="KW-1003">Cell membrane</keyword>
<organism evidence="16 17">
    <name type="scientific">Clytia hemisphaerica</name>
    <dbReference type="NCBI Taxonomy" id="252671"/>
    <lineage>
        <taxon>Eukaryota</taxon>
        <taxon>Metazoa</taxon>
        <taxon>Cnidaria</taxon>
        <taxon>Hydrozoa</taxon>
        <taxon>Hydroidolina</taxon>
        <taxon>Leptothecata</taxon>
        <taxon>Obeliida</taxon>
        <taxon>Clytiidae</taxon>
        <taxon>Clytia</taxon>
    </lineage>
</organism>
<dbReference type="Proteomes" id="UP000594262">
    <property type="component" value="Unplaced"/>
</dbReference>
<feature type="region of interest" description="Disordered" evidence="13">
    <location>
        <begin position="615"/>
        <end position="636"/>
    </location>
</feature>
<evidence type="ECO:0000256" key="13">
    <source>
        <dbReference type="SAM" id="MobiDB-lite"/>
    </source>
</evidence>
<evidence type="ECO:0000259" key="15">
    <source>
        <dbReference type="Pfam" id="PF12632"/>
    </source>
</evidence>
<keyword evidence="10" id="KW-0175">Coiled coil</keyword>
<evidence type="ECO:0000256" key="9">
    <source>
        <dbReference type="ARBA" id="ARBA00022989"/>
    </source>
</evidence>
<evidence type="ECO:0000256" key="8">
    <source>
        <dbReference type="ARBA" id="ARBA00022949"/>
    </source>
</evidence>
<feature type="transmembrane region" description="Helical" evidence="14">
    <location>
        <begin position="140"/>
        <end position="160"/>
    </location>
</feature>
<dbReference type="GeneID" id="136819800"/>
<keyword evidence="9 14" id="KW-1133">Transmembrane helix</keyword>
<comment type="similarity">
    <text evidence="4">Belongs to the vezatin family.</text>
</comment>